<dbReference type="GeneID" id="38777558"/>
<dbReference type="InterPro" id="IPR040521">
    <property type="entry name" value="KDZ"/>
</dbReference>
<proteinExistence type="predicted"/>
<gene>
    <name evidence="2" type="ORF">SCP_0303580</name>
</gene>
<dbReference type="InterPro" id="IPR041457">
    <property type="entry name" value="CxC2_KDZ-assoc"/>
</dbReference>
<evidence type="ECO:0000259" key="1">
    <source>
        <dbReference type="Pfam" id="PF18803"/>
    </source>
</evidence>
<dbReference type="Proteomes" id="UP000287166">
    <property type="component" value="Unassembled WGS sequence"/>
</dbReference>
<reference evidence="2 3" key="1">
    <citation type="journal article" date="2018" name="Sci. Rep.">
        <title>Genome sequence of the cauliflower mushroom Sparassis crispa (Hanabiratake) and its association with beneficial usage.</title>
        <authorList>
            <person name="Kiyama R."/>
            <person name="Furutani Y."/>
            <person name="Kawaguchi K."/>
            <person name="Nakanishi T."/>
        </authorList>
    </citation>
    <scope>NUCLEOTIDE SEQUENCE [LARGE SCALE GENOMIC DNA]</scope>
</reference>
<dbReference type="RefSeq" id="XP_027611554.1">
    <property type="nucleotide sequence ID" value="XM_027755753.1"/>
</dbReference>
<evidence type="ECO:0000313" key="3">
    <source>
        <dbReference type="Proteomes" id="UP000287166"/>
    </source>
</evidence>
<dbReference type="OrthoDB" id="2793259at2759"/>
<name>A0A401GES2_9APHY</name>
<evidence type="ECO:0000313" key="2">
    <source>
        <dbReference type="EMBL" id="GBE80641.1"/>
    </source>
</evidence>
<keyword evidence="3" id="KW-1185">Reference proteome</keyword>
<organism evidence="2 3">
    <name type="scientific">Sparassis crispa</name>
    <dbReference type="NCBI Taxonomy" id="139825"/>
    <lineage>
        <taxon>Eukaryota</taxon>
        <taxon>Fungi</taxon>
        <taxon>Dikarya</taxon>
        <taxon>Basidiomycota</taxon>
        <taxon>Agaricomycotina</taxon>
        <taxon>Agaricomycetes</taxon>
        <taxon>Polyporales</taxon>
        <taxon>Sparassidaceae</taxon>
        <taxon>Sparassis</taxon>
    </lineage>
</organism>
<accession>A0A401GES2</accession>
<dbReference type="InParanoid" id="A0A401GES2"/>
<feature type="domain" description="CxC2-like cysteine cluster KDZ transposase-associated" evidence="1">
    <location>
        <begin position="2"/>
        <end position="47"/>
    </location>
</feature>
<dbReference type="STRING" id="139825.A0A401GES2"/>
<sequence>MLPATSVDPKTAATFRLLETFHLISAQSKISGYEFYTALARRTDNTGVNPPKNRYPAFMRMMREWRHLKMLKRSGCGHDPGGVAATLPGSCAVLCPACPHPGKNLPADWADVPKDKRLFLSIDANFWLKRKKVSSDQVNPGLNHGYAYFVEEKAYKEHLRTYDKAFPDEISTCNNHDALKLASMKGAHQSTAASGVGTVDCARHDMKRPCSVGDLQKGEQYVNMDYIFWSTVCQHSPFEMIDIVASYDIACQWSKNIWTRFKHYGMSSNLLNRSFTFVIPKFHLPAHQESCHVAYSFNLLPWVARTDGEGVERGHAAHNLYASSMKEMGPGSRRDVLDDAFGDSNWRKVSNLASTFLAKVKMAVQERCEHVCAFHDFNAVMTTESSAEGWKDMVEAWENDLASPNPFIVTRPTVTLAGVRLQLAEEEAANLTASRETPFPAQEMPLLLPSAIQGTMACSPALMEVEWRLCYALANDILNDLRQHLRLRSHMYIYKDRFVRGQRQNTRARTTIQIVEDKVNVDATRYRTTFSALVALAQSLNKESEGRRTLAWIWMAPGAGEGSVGDTQDSLRIEWCKARARAHRWTEECQLLEEEMRRVLEFQEWIASWWLDQAERNVGRSPEHEEGSVAYAYRQAEIRRAISSICERAWKDVPEWLEVEDEVD</sequence>
<dbReference type="PANTHER" id="PTHR33096">
    <property type="entry name" value="CXC2 DOMAIN-CONTAINING PROTEIN"/>
    <property type="match status" value="1"/>
</dbReference>
<dbReference type="Pfam" id="PF18758">
    <property type="entry name" value="KDZ"/>
    <property type="match status" value="1"/>
</dbReference>
<protein>
    <recommendedName>
        <fullName evidence="1">CxC2-like cysteine cluster KDZ transposase-associated domain-containing protein</fullName>
    </recommendedName>
</protein>
<dbReference type="PANTHER" id="PTHR33096:SF1">
    <property type="entry name" value="CXC1-LIKE CYSTEINE CLUSTER ASSOCIATED WITH KDZ TRANSPOSASES DOMAIN-CONTAINING PROTEIN"/>
    <property type="match status" value="1"/>
</dbReference>
<comment type="caution">
    <text evidence="2">The sequence shown here is derived from an EMBL/GenBank/DDBJ whole genome shotgun (WGS) entry which is preliminary data.</text>
</comment>
<dbReference type="Pfam" id="PF18803">
    <property type="entry name" value="CxC2"/>
    <property type="match status" value="1"/>
</dbReference>
<dbReference type="EMBL" id="BFAD01000003">
    <property type="protein sequence ID" value="GBE80641.1"/>
    <property type="molecule type" value="Genomic_DNA"/>
</dbReference>
<dbReference type="AlphaFoldDB" id="A0A401GES2"/>